<evidence type="ECO:0008006" key="6">
    <source>
        <dbReference type="Google" id="ProtNLM"/>
    </source>
</evidence>
<name>A0ABR4EER2_9PEZI</name>
<dbReference type="Proteomes" id="UP001600888">
    <property type="component" value="Unassembled WGS sequence"/>
</dbReference>
<reference evidence="4 5" key="1">
    <citation type="submission" date="2024-03" db="EMBL/GenBank/DDBJ databases">
        <title>A high-quality draft genome sequence of Diaporthe vaccinii, a causative agent of upright dieback and viscid rot disease in cranberry plants.</title>
        <authorList>
            <person name="Sarrasin M."/>
            <person name="Lang B.F."/>
            <person name="Burger G."/>
        </authorList>
    </citation>
    <scope>NUCLEOTIDE SEQUENCE [LARGE SCALE GENOMIC DNA]</scope>
    <source>
        <strain evidence="4 5">IS7</strain>
    </source>
</reference>
<gene>
    <name evidence="4" type="ORF">FJTKL_12243</name>
</gene>
<keyword evidence="1" id="KW-0349">Heme</keyword>
<accession>A0ABR4EER2</accession>
<organism evidence="4 5">
    <name type="scientific">Diaporthe vaccinii</name>
    <dbReference type="NCBI Taxonomy" id="105482"/>
    <lineage>
        <taxon>Eukaryota</taxon>
        <taxon>Fungi</taxon>
        <taxon>Dikarya</taxon>
        <taxon>Ascomycota</taxon>
        <taxon>Pezizomycotina</taxon>
        <taxon>Sordariomycetes</taxon>
        <taxon>Sordariomycetidae</taxon>
        <taxon>Diaporthales</taxon>
        <taxon>Diaporthaceae</taxon>
        <taxon>Diaporthe</taxon>
        <taxon>Diaporthe eres species complex</taxon>
    </lineage>
</organism>
<dbReference type="InterPro" id="IPR001128">
    <property type="entry name" value="Cyt_P450"/>
</dbReference>
<dbReference type="Gene3D" id="1.10.630.10">
    <property type="entry name" value="Cytochrome P450"/>
    <property type="match status" value="1"/>
</dbReference>
<evidence type="ECO:0000313" key="4">
    <source>
        <dbReference type="EMBL" id="KAL2280938.1"/>
    </source>
</evidence>
<dbReference type="InterPro" id="IPR050121">
    <property type="entry name" value="Cytochrome_P450_monoxygenase"/>
</dbReference>
<sequence>MAFTTMMPLLIKGVIAIIAIAAARLLHRGYVHRTRVRSLQAQGLPILPHSLLLGHLPIFADFRKNLPPDVNIYMFHTWLIENCNDYFPGLDYHPPVVYLDLWPISESLALVNDPVAASQFTMGQNLPKTSGVREWIRPLTSCIDLLCTEGQIWKAWRSRFSPGFSQRNLTAILPEVIEEANVFVEGLNEMAGKDGAWGSVFQLEKRTTNLTFDIICRAALDVRLHEQTRASDSSLKSALLDQLRLMGIVSNPAKALWHRASVARNNRTMREFLLPQIQRKLESTSENTQKKTIVDLAIKHVGTDEPNASKKQPSAEFVDRLVANLKIFLFAGHDTTASTICFMTKLLQDNPSCLEKVRAEHDAVLGPEVNKAAEILTASPHLLQSLPYTLAVIKETLRIYPLAATVRESPPRFYLTGTNSSVRYPMDGFGLWLSPPGV</sequence>
<comment type="caution">
    <text evidence="4">The sequence shown here is derived from an EMBL/GenBank/DDBJ whole genome shotgun (WGS) entry which is preliminary data.</text>
</comment>
<evidence type="ECO:0000256" key="1">
    <source>
        <dbReference type="ARBA" id="ARBA00022617"/>
    </source>
</evidence>
<protein>
    <recommendedName>
        <fullName evidence="6">Cytochrome P450</fullName>
    </recommendedName>
</protein>
<proteinExistence type="predicted"/>
<evidence type="ECO:0000313" key="5">
    <source>
        <dbReference type="Proteomes" id="UP001600888"/>
    </source>
</evidence>
<dbReference type="PANTHER" id="PTHR24305">
    <property type="entry name" value="CYTOCHROME P450"/>
    <property type="match status" value="1"/>
</dbReference>
<keyword evidence="2" id="KW-0479">Metal-binding</keyword>
<dbReference type="SUPFAM" id="SSF48264">
    <property type="entry name" value="Cytochrome P450"/>
    <property type="match status" value="1"/>
</dbReference>
<dbReference type="InterPro" id="IPR036396">
    <property type="entry name" value="Cyt_P450_sf"/>
</dbReference>
<keyword evidence="3" id="KW-0408">Iron</keyword>
<dbReference type="EMBL" id="JBAWTH010000062">
    <property type="protein sequence ID" value="KAL2280938.1"/>
    <property type="molecule type" value="Genomic_DNA"/>
</dbReference>
<evidence type="ECO:0000256" key="2">
    <source>
        <dbReference type="ARBA" id="ARBA00022723"/>
    </source>
</evidence>
<dbReference type="PANTHER" id="PTHR24305:SF222">
    <property type="entry name" value="CYTOCHROME P450 MONOOXYGENASE STCS"/>
    <property type="match status" value="1"/>
</dbReference>
<dbReference type="PRINTS" id="PR00385">
    <property type="entry name" value="P450"/>
</dbReference>
<keyword evidence="5" id="KW-1185">Reference proteome</keyword>
<dbReference type="EMBL" id="JBAWTH010000062">
    <property type="protein sequence ID" value="KAL2280939.1"/>
    <property type="molecule type" value="Genomic_DNA"/>
</dbReference>
<dbReference type="Pfam" id="PF00067">
    <property type="entry name" value="p450"/>
    <property type="match status" value="1"/>
</dbReference>
<evidence type="ECO:0000256" key="3">
    <source>
        <dbReference type="ARBA" id="ARBA00023004"/>
    </source>
</evidence>